<gene>
    <name evidence="1" type="ORF">SAMN05216352_106102</name>
</gene>
<sequence length="45" mass="5006">MKRNGFILFLVILTLTGYFTITAGSKMELENNNNKTPIHVSPLAP</sequence>
<proteinExistence type="predicted"/>
<dbReference type="AlphaFoldDB" id="A0A1G8J9L5"/>
<accession>A0A1G8J9L5</accession>
<reference evidence="1 2" key="1">
    <citation type="submission" date="2016-10" db="EMBL/GenBank/DDBJ databases">
        <authorList>
            <person name="de Groot N.N."/>
        </authorList>
    </citation>
    <scope>NUCLEOTIDE SEQUENCE [LARGE SCALE GENOMIC DNA]</scope>
    <source>
        <strain evidence="2">P4B,CCM 7963,CECT 7998,DSM 25260,IBRC-M 10614,KCTC 13821</strain>
    </source>
</reference>
<protein>
    <submittedName>
        <fullName evidence="1">Uncharacterized protein</fullName>
    </submittedName>
</protein>
<dbReference type="STRING" id="930129.SAMN05216352_106102"/>
<dbReference type="Proteomes" id="UP000199017">
    <property type="component" value="Unassembled WGS sequence"/>
</dbReference>
<organism evidence="1 2">
    <name type="scientific">Alteribacillus bidgolensis</name>
    <dbReference type="NCBI Taxonomy" id="930129"/>
    <lineage>
        <taxon>Bacteria</taxon>
        <taxon>Bacillati</taxon>
        <taxon>Bacillota</taxon>
        <taxon>Bacilli</taxon>
        <taxon>Bacillales</taxon>
        <taxon>Bacillaceae</taxon>
        <taxon>Alteribacillus</taxon>
    </lineage>
</organism>
<name>A0A1G8J9L5_9BACI</name>
<evidence type="ECO:0000313" key="1">
    <source>
        <dbReference type="EMBL" id="SDI27687.1"/>
    </source>
</evidence>
<keyword evidence="2" id="KW-1185">Reference proteome</keyword>
<dbReference type="EMBL" id="FNDU01000006">
    <property type="protein sequence ID" value="SDI27687.1"/>
    <property type="molecule type" value="Genomic_DNA"/>
</dbReference>
<evidence type="ECO:0000313" key="2">
    <source>
        <dbReference type="Proteomes" id="UP000199017"/>
    </source>
</evidence>
<dbReference type="RefSeq" id="WP_170031724.1">
    <property type="nucleotide sequence ID" value="NZ_FNDU01000006.1"/>
</dbReference>